<accession>A0A6C0AVH8</accession>
<name>A0A6C0AVH8_9ZZZZ</name>
<sequence>MGCVTSTDGPNVPIKSYLSGSGTLGKTYNGDFSLAI</sequence>
<protein>
    <submittedName>
        <fullName evidence="1">Uncharacterized protein</fullName>
    </submittedName>
</protein>
<reference evidence="1" key="1">
    <citation type="journal article" date="2020" name="Nature">
        <title>Giant virus diversity and host interactions through global metagenomics.</title>
        <authorList>
            <person name="Schulz F."/>
            <person name="Roux S."/>
            <person name="Paez-Espino D."/>
            <person name="Jungbluth S."/>
            <person name="Walsh D.A."/>
            <person name="Denef V.J."/>
            <person name="McMahon K.D."/>
            <person name="Konstantinidis K.T."/>
            <person name="Eloe-Fadrosh E.A."/>
            <person name="Kyrpides N.C."/>
            <person name="Woyke T."/>
        </authorList>
    </citation>
    <scope>NUCLEOTIDE SEQUENCE</scope>
    <source>
        <strain evidence="1">GVMAG-S-ERX555943-30</strain>
    </source>
</reference>
<proteinExistence type="predicted"/>
<evidence type="ECO:0000313" key="1">
    <source>
        <dbReference type="EMBL" id="QHS83245.1"/>
    </source>
</evidence>
<dbReference type="AlphaFoldDB" id="A0A6C0AVH8"/>
<organism evidence="1">
    <name type="scientific">viral metagenome</name>
    <dbReference type="NCBI Taxonomy" id="1070528"/>
    <lineage>
        <taxon>unclassified sequences</taxon>
        <taxon>metagenomes</taxon>
        <taxon>organismal metagenomes</taxon>
    </lineage>
</organism>
<dbReference type="EMBL" id="MN738750">
    <property type="protein sequence ID" value="QHS83245.1"/>
    <property type="molecule type" value="Genomic_DNA"/>
</dbReference>